<proteinExistence type="predicted"/>
<evidence type="ECO:0000256" key="1">
    <source>
        <dbReference type="SAM" id="MobiDB-lite"/>
    </source>
</evidence>
<comment type="caution">
    <text evidence="2">The sequence shown here is derived from an EMBL/GenBank/DDBJ whole genome shotgun (WGS) entry which is preliminary data.</text>
</comment>
<organism evidence="2 3">
    <name type="scientific">Leishmania martiniquensis</name>
    <dbReference type="NCBI Taxonomy" id="1580590"/>
    <lineage>
        <taxon>Eukaryota</taxon>
        <taxon>Discoba</taxon>
        <taxon>Euglenozoa</taxon>
        <taxon>Kinetoplastea</taxon>
        <taxon>Metakinetoplastina</taxon>
        <taxon>Trypanosomatida</taxon>
        <taxon>Trypanosomatidae</taxon>
        <taxon>Leishmaniinae</taxon>
        <taxon>Leishmania</taxon>
    </lineage>
</organism>
<keyword evidence="3" id="KW-1185">Reference proteome</keyword>
<protein>
    <submittedName>
        <fullName evidence="2">Uncharacterized protein</fullName>
    </submittedName>
</protein>
<evidence type="ECO:0000313" key="3">
    <source>
        <dbReference type="Proteomes" id="UP000673552"/>
    </source>
</evidence>
<dbReference type="EMBL" id="JAFEUZ010000028">
    <property type="protein sequence ID" value="KAG5474394.1"/>
    <property type="molecule type" value="Genomic_DNA"/>
</dbReference>
<dbReference type="GeneID" id="92513238"/>
<evidence type="ECO:0000313" key="2">
    <source>
        <dbReference type="EMBL" id="KAG5474394.1"/>
    </source>
</evidence>
<reference evidence="2 3" key="1">
    <citation type="submission" date="2021-03" db="EMBL/GenBank/DDBJ databases">
        <title>Leishmania (Mundinia) martiniquensis Genome sequencing and assembly.</title>
        <authorList>
            <person name="Almutairi H."/>
            <person name="Gatherer D."/>
        </authorList>
    </citation>
    <scope>NUCLEOTIDE SEQUENCE [LARGE SCALE GENOMIC DNA]</scope>
    <source>
        <strain evidence="2">LSCM1</strain>
    </source>
</reference>
<dbReference type="AlphaFoldDB" id="A0A836KFK6"/>
<dbReference type="OrthoDB" id="267665at2759"/>
<dbReference type="Proteomes" id="UP000673552">
    <property type="component" value="Chromosome 28"/>
</dbReference>
<accession>A0A836KFK6</accession>
<feature type="region of interest" description="Disordered" evidence="1">
    <location>
        <begin position="1"/>
        <end position="38"/>
    </location>
</feature>
<name>A0A836KFK6_9TRYP</name>
<sequence length="166" mass="18135">MAPKATPRPTAGGLTPSSKKATDPMLADTYEQEEWNEVELSTNELAAFEARLVQQQQQQQRDRGGTAAARHVSRVRTPGDRQRPSAPATGGARRSNPLSSAVGALRADLHRAANCGASEEEQAAQIQRKEDVEDVRHLEVRFGGCNDDDDDSDAEAVRRRCKMGLR</sequence>
<dbReference type="RefSeq" id="XP_067177336.1">
    <property type="nucleotide sequence ID" value="XM_067320726.1"/>
</dbReference>
<dbReference type="KEGG" id="lmat:92513238"/>
<feature type="region of interest" description="Disordered" evidence="1">
    <location>
        <begin position="52"/>
        <end position="101"/>
    </location>
</feature>
<gene>
    <name evidence="2" type="ORF">LSCM1_03175</name>
</gene>